<dbReference type="AlphaFoldDB" id="A0A0L0BT95"/>
<dbReference type="InterPro" id="IPR002347">
    <property type="entry name" value="SDR_fam"/>
</dbReference>
<accession>A0A0L0BT95</accession>
<proteinExistence type="inferred from homology"/>
<gene>
    <name evidence="3" type="ORF">FF38_00146</name>
</gene>
<dbReference type="EMBL" id="JRES01001388">
    <property type="protein sequence ID" value="KNC23213.1"/>
    <property type="molecule type" value="Genomic_DNA"/>
</dbReference>
<dbReference type="STRING" id="7375.A0A0L0BT95"/>
<dbReference type="PANTHER" id="PTHR43115">
    <property type="entry name" value="DEHYDROGENASE/REDUCTASE SDR FAMILY MEMBER 11"/>
    <property type="match status" value="1"/>
</dbReference>
<dbReference type="InterPro" id="IPR036291">
    <property type="entry name" value="NAD(P)-bd_dom_sf"/>
</dbReference>
<dbReference type="PRINTS" id="PR00081">
    <property type="entry name" value="GDHRDH"/>
</dbReference>
<evidence type="ECO:0000256" key="1">
    <source>
        <dbReference type="ARBA" id="ARBA00006484"/>
    </source>
</evidence>
<comment type="caution">
    <text evidence="3">The sequence shown here is derived from an EMBL/GenBank/DDBJ whole genome shotgun (WGS) entry which is preliminary data.</text>
</comment>
<name>A0A0L0BT95_LUCCU</name>
<organism evidence="3 4">
    <name type="scientific">Lucilia cuprina</name>
    <name type="common">Green bottle fly</name>
    <name type="synonym">Australian sheep blowfly</name>
    <dbReference type="NCBI Taxonomy" id="7375"/>
    <lineage>
        <taxon>Eukaryota</taxon>
        <taxon>Metazoa</taxon>
        <taxon>Ecdysozoa</taxon>
        <taxon>Arthropoda</taxon>
        <taxon>Hexapoda</taxon>
        <taxon>Insecta</taxon>
        <taxon>Pterygota</taxon>
        <taxon>Neoptera</taxon>
        <taxon>Endopterygota</taxon>
        <taxon>Diptera</taxon>
        <taxon>Brachycera</taxon>
        <taxon>Muscomorpha</taxon>
        <taxon>Oestroidea</taxon>
        <taxon>Calliphoridae</taxon>
        <taxon>Luciliinae</taxon>
        <taxon>Lucilia</taxon>
    </lineage>
</organism>
<reference evidence="3 4" key="1">
    <citation type="journal article" date="2015" name="Nat. Commun.">
        <title>Lucilia cuprina genome unlocks parasitic fly biology to underpin future interventions.</title>
        <authorList>
            <person name="Anstead C.A."/>
            <person name="Korhonen P.K."/>
            <person name="Young N.D."/>
            <person name="Hall R.S."/>
            <person name="Jex A.R."/>
            <person name="Murali S.C."/>
            <person name="Hughes D.S."/>
            <person name="Lee S.F."/>
            <person name="Perry T."/>
            <person name="Stroehlein A.J."/>
            <person name="Ansell B.R."/>
            <person name="Breugelmans B."/>
            <person name="Hofmann A."/>
            <person name="Qu J."/>
            <person name="Dugan S."/>
            <person name="Lee S.L."/>
            <person name="Chao H."/>
            <person name="Dinh H."/>
            <person name="Han Y."/>
            <person name="Doddapaneni H.V."/>
            <person name="Worley K.C."/>
            <person name="Muzny D.M."/>
            <person name="Ioannidis P."/>
            <person name="Waterhouse R.M."/>
            <person name="Zdobnov E.M."/>
            <person name="James P.J."/>
            <person name="Bagnall N.H."/>
            <person name="Kotze A.C."/>
            <person name="Gibbs R.A."/>
            <person name="Richards S."/>
            <person name="Batterham P."/>
            <person name="Gasser R.B."/>
        </authorList>
    </citation>
    <scope>NUCLEOTIDE SEQUENCE [LARGE SCALE GENOMIC DNA]</scope>
    <source>
        <strain evidence="3 4">LS</strain>
        <tissue evidence="3">Full body</tissue>
    </source>
</reference>
<dbReference type="Proteomes" id="UP000037069">
    <property type="component" value="Unassembled WGS sequence"/>
</dbReference>
<dbReference type="FunFam" id="3.40.50.720:FF:000047">
    <property type="entry name" value="NADP-dependent L-serine/L-allo-threonine dehydrogenase"/>
    <property type="match status" value="1"/>
</dbReference>
<sequence>MERWRGKVAVVTGASSGIGWAITQHLLKADMVVIGLARKLKHMEDLKSQLPPGQQERFFPRECDLTSLPSLRTAFHWLEQRFAQRMHVLINNAGMCEFSRLLDAGNDEALKRMIDVNLMGSIYCTKEAYRLMKKAMAFGEECHVINVNSLLGHMVPEHIPQCGFNLYPVAKHALRATNEVLRREMFEDKLLRLSTISPGLTETNFGANSPRPEHLSNMPECAEILKPDDVARGVTFILGSPLHVTIAELLMHKIAVVTGASSGIGWAIAQELLNCKVKVINLSLTLKSEEELKRELSPFEESIFFQKQCDLSQLESLKSAFSWIANKFDNKLHILINNAGMCEFSRILDEGNEESLKRMIDTNLMAAVFCSKESYKLMKTAMNRKEECHIINICSLLGHHIMPHIPDCGFNLYPVAKHALRATNEVLRRELAGDKLIRLSSLSPGITATKFGSYSKKPSHLQNLPDFPQLLQPQDIARAVKFILESPLHVTIAEMLVVPTSEKY</sequence>
<comment type="similarity">
    <text evidence="1">Belongs to the short-chain dehydrogenases/reductases (SDR) family.</text>
</comment>
<evidence type="ECO:0000256" key="2">
    <source>
        <dbReference type="ARBA" id="ARBA00023002"/>
    </source>
</evidence>
<dbReference type="SUPFAM" id="SSF51735">
    <property type="entry name" value="NAD(P)-binding Rossmann-fold domains"/>
    <property type="match status" value="2"/>
</dbReference>
<dbReference type="PANTHER" id="PTHR43115:SF4">
    <property type="entry name" value="DEHYDROGENASE_REDUCTASE SDR FAMILY MEMBER 11"/>
    <property type="match status" value="1"/>
</dbReference>
<evidence type="ECO:0000313" key="4">
    <source>
        <dbReference type="Proteomes" id="UP000037069"/>
    </source>
</evidence>
<dbReference type="OrthoDB" id="1933717at2759"/>
<protein>
    <recommendedName>
        <fullName evidence="5">Dehydrogenase/reductase SDR family member 11</fullName>
    </recommendedName>
</protein>
<keyword evidence="4" id="KW-1185">Reference proteome</keyword>
<dbReference type="Pfam" id="PF00106">
    <property type="entry name" value="adh_short"/>
    <property type="match status" value="2"/>
</dbReference>
<dbReference type="Gene3D" id="3.40.50.720">
    <property type="entry name" value="NAD(P)-binding Rossmann-like Domain"/>
    <property type="match status" value="2"/>
</dbReference>
<dbReference type="GO" id="GO:0016616">
    <property type="term" value="F:oxidoreductase activity, acting on the CH-OH group of donors, NAD or NADP as acceptor"/>
    <property type="evidence" value="ECO:0007669"/>
    <property type="project" value="UniProtKB-ARBA"/>
</dbReference>
<evidence type="ECO:0000313" key="3">
    <source>
        <dbReference type="EMBL" id="KNC23213.1"/>
    </source>
</evidence>
<evidence type="ECO:0008006" key="5">
    <source>
        <dbReference type="Google" id="ProtNLM"/>
    </source>
</evidence>
<keyword evidence="2" id="KW-0560">Oxidoreductase</keyword>